<dbReference type="EMBL" id="FNOV01000001">
    <property type="protein sequence ID" value="SDX46135.1"/>
    <property type="molecule type" value="Genomic_DNA"/>
</dbReference>
<name>A0A1H3BWM8_9BACT</name>
<reference evidence="3" key="1">
    <citation type="submission" date="2016-10" db="EMBL/GenBank/DDBJ databases">
        <authorList>
            <person name="Varghese N."/>
            <person name="Submissions S."/>
        </authorList>
    </citation>
    <scope>NUCLEOTIDE SEQUENCE [LARGE SCALE GENOMIC DNA]</scope>
    <source>
        <strain evidence="3">CGMCC 1.8975</strain>
    </source>
</reference>
<protein>
    <submittedName>
        <fullName evidence="2">Uncharacterized protein</fullName>
    </submittedName>
</protein>
<gene>
    <name evidence="2" type="ORF">SAMN04488069_101447</name>
</gene>
<dbReference type="RefSeq" id="WP_139255051.1">
    <property type="nucleotide sequence ID" value="NZ_FNOV01000001.1"/>
</dbReference>
<keyword evidence="3" id="KW-1185">Reference proteome</keyword>
<keyword evidence="1" id="KW-0812">Transmembrane</keyword>
<feature type="transmembrane region" description="Helical" evidence="1">
    <location>
        <begin position="28"/>
        <end position="55"/>
    </location>
</feature>
<dbReference type="OrthoDB" id="885242at2"/>
<evidence type="ECO:0000313" key="3">
    <source>
        <dbReference type="Proteomes" id="UP000199249"/>
    </source>
</evidence>
<organism evidence="2 3">
    <name type="scientific">Hymenobacter psychrophilus</name>
    <dbReference type="NCBI Taxonomy" id="651662"/>
    <lineage>
        <taxon>Bacteria</taxon>
        <taxon>Pseudomonadati</taxon>
        <taxon>Bacteroidota</taxon>
        <taxon>Cytophagia</taxon>
        <taxon>Cytophagales</taxon>
        <taxon>Hymenobacteraceae</taxon>
        <taxon>Hymenobacter</taxon>
    </lineage>
</organism>
<keyword evidence="1" id="KW-0472">Membrane</keyword>
<accession>A0A1H3BWM8</accession>
<keyword evidence="1" id="KW-1133">Transmembrane helix</keyword>
<sequence>MPFTVQQTIIPPPPVPPTSWWKDASSSVLLVLMAIPVVIIGIGALLVLGIGYGVWSAGAKIILPIRKLFGYQPPPGPPPIPEVPVVLFQNEQLRLLTTEQESGAVSREFEIWWEAWDGLEDRGHFPGLYRLHTAPEIAGLHGQLVCELCREWSDGLFLQLIEPLPGQVPPATTWLIYLELATLRWHRVVETNDYYLHPNTPGLEQGAFEGLNPAGKKLELRVQTHA</sequence>
<evidence type="ECO:0000313" key="2">
    <source>
        <dbReference type="EMBL" id="SDX46135.1"/>
    </source>
</evidence>
<dbReference type="Proteomes" id="UP000199249">
    <property type="component" value="Unassembled WGS sequence"/>
</dbReference>
<proteinExistence type="predicted"/>
<evidence type="ECO:0000256" key="1">
    <source>
        <dbReference type="SAM" id="Phobius"/>
    </source>
</evidence>
<dbReference type="AlphaFoldDB" id="A0A1H3BWM8"/>